<organism evidence="1 2">
    <name type="scientific">Dyella soli</name>
    <dbReference type="NCBI Taxonomy" id="522319"/>
    <lineage>
        <taxon>Bacteria</taxon>
        <taxon>Pseudomonadati</taxon>
        <taxon>Pseudomonadota</taxon>
        <taxon>Gammaproteobacteria</taxon>
        <taxon>Lysobacterales</taxon>
        <taxon>Rhodanobacteraceae</taxon>
        <taxon>Dyella</taxon>
    </lineage>
</organism>
<keyword evidence="2" id="KW-1185">Reference proteome</keyword>
<reference evidence="1 2" key="1">
    <citation type="submission" date="2019-02" db="EMBL/GenBank/DDBJ databases">
        <title>Dyella amyloliquefaciens sp. nov., isolated from forest soil.</title>
        <authorList>
            <person name="Gao Z.-H."/>
            <person name="Qiu L.-H."/>
        </authorList>
    </citation>
    <scope>NUCLEOTIDE SEQUENCE [LARGE SCALE GENOMIC DNA]</scope>
    <source>
        <strain evidence="1 2">KACC 12747</strain>
    </source>
</reference>
<dbReference type="RefSeq" id="WP_131412608.1">
    <property type="nucleotide sequence ID" value="NZ_SJTG01000005.1"/>
</dbReference>
<protein>
    <submittedName>
        <fullName evidence="1">Uncharacterized protein</fullName>
    </submittedName>
</protein>
<proteinExistence type="predicted"/>
<comment type="caution">
    <text evidence="1">The sequence shown here is derived from an EMBL/GenBank/DDBJ whole genome shotgun (WGS) entry which is preliminary data.</text>
</comment>
<sequence length="90" mass="9944">MTTDEYLAEAQAMPRFDYAVVSYRMLAANVRFGSKADLLKPARKDALGPCVPMIVICPLGQSAMYTFLRASVDGEEIGLEERLVTSRTPK</sequence>
<gene>
    <name evidence="1" type="ORF">EZM97_32500</name>
</gene>
<name>A0A4R0YGE5_9GAMM</name>
<evidence type="ECO:0000313" key="2">
    <source>
        <dbReference type="Proteomes" id="UP000291822"/>
    </source>
</evidence>
<dbReference type="AlphaFoldDB" id="A0A4R0YGE5"/>
<accession>A0A4R0YGE5</accession>
<evidence type="ECO:0000313" key="1">
    <source>
        <dbReference type="EMBL" id="TCI07316.1"/>
    </source>
</evidence>
<dbReference type="Proteomes" id="UP000291822">
    <property type="component" value="Unassembled WGS sequence"/>
</dbReference>
<dbReference type="EMBL" id="SJTG01000005">
    <property type="protein sequence ID" value="TCI07316.1"/>
    <property type="molecule type" value="Genomic_DNA"/>
</dbReference>